<name>A0A975PY74_9MYCO</name>
<sequence length="750" mass="81293">MPEPASVVTKVALPWVKPLGTWLLRRLRPDTSRESLIRVADNLAYAVSRREEVLLEQLHGGPDTAMDLDFRAVRRVLRAEHNATNLLSNIGPYFRQQASPRRLLVLGEAGAGKTVLAVHLLLDQLRDRAAISDHLRSNTPVPVRINTSGWDGGGDFTDWLAGRLGTDYGLHPTVAGALADAGLILPVLDGLDEMDPVDAEPRHARVALDRLNEPPWRNRTVVVTCRTNVHARLRDLRGDAGLHGATTITLQPMSPSDIRGYLNHYGDQLGIDHEAWAAVTDQIGHKPDGPLATALRTPWLLGLAATALRDNRRNAKRLAACRNSTQIRNLLFSVLIPAAIHARPRTGLTRDYTEQKVQTWLHTLAQHLERRRAEGTGGSEITLDQIWAIAGSRRCRALHGLTVGLALGLAGGLVAGLSGWFGGAFVSKDVGIPLGVAEELGITFAREIWIAVGAMFGLAVWLAAGLYYGLKADLSSDATTLWRFASPARLAWRVPGRSRWHRGLVFGLAYGLVLFPVILAFGLKSGVESFLVYGVALTLAGALTVGIPFGLSTSSNDRLALGQDARRVIHDDLMFGLAVGAMVGLLFGLAYGVPGAIGVVGLTFGLGAGLAVGVTMWLAMAPVYGAAAARYATASLLFAFTEIFAPRPAQFLEWGRNAGLLRVTGIAYQFRHDSYQQWLAADHRQQRPKRTGQRSKDDGPTDQPRAPRNQITTTRGHPLAGDPQPTRKSQRTRIRNPARTDGLGAPQPDR</sequence>
<feature type="transmembrane region" description="Helical" evidence="2">
    <location>
        <begin position="503"/>
        <end position="524"/>
    </location>
</feature>
<dbReference type="Proteomes" id="UP000682202">
    <property type="component" value="Chromosome"/>
</dbReference>
<dbReference type="AlphaFoldDB" id="A0A975PY74"/>
<reference evidence="4" key="1">
    <citation type="submission" date="2019-12" db="EMBL/GenBank/DDBJ databases">
        <title>Mycobacterium spongiae sp. nov.</title>
        <authorList>
            <person name="Stinear T."/>
        </authorList>
    </citation>
    <scope>NUCLEOTIDE SEQUENCE</scope>
    <source>
        <strain evidence="4">FSD4b-SM</strain>
    </source>
</reference>
<feature type="transmembrane region" description="Helical" evidence="2">
    <location>
        <begin position="599"/>
        <end position="620"/>
    </location>
</feature>
<feature type="transmembrane region" description="Helical" evidence="2">
    <location>
        <begin position="573"/>
        <end position="593"/>
    </location>
</feature>
<keyword evidence="2" id="KW-1133">Transmembrane helix</keyword>
<keyword evidence="2" id="KW-0812">Transmembrane</keyword>
<dbReference type="Gene3D" id="3.40.50.300">
    <property type="entry name" value="P-loop containing nucleotide triphosphate hydrolases"/>
    <property type="match status" value="1"/>
</dbReference>
<feature type="transmembrane region" description="Helical" evidence="2">
    <location>
        <begin position="530"/>
        <end position="552"/>
    </location>
</feature>
<feature type="domain" description="NACHT" evidence="3">
    <location>
        <begin position="101"/>
        <end position="265"/>
    </location>
</feature>
<dbReference type="InterPro" id="IPR027417">
    <property type="entry name" value="P-loop_NTPase"/>
</dbReference>
<organism evidence="4 5">
    <name type="scientific">Mycobacterium spongiae</name>
    <dbReference type="NCBI Taxonomy" id="886343"/>
    <lineage>
        <taxon>Bacteria</taxon>
        <taxon>Bacillati</taxon>
        <taxon>Actinomycetota</taxon>
        <taxon>Actinomycetes</taxon>
        <taxon>Mycobacteriales</taxon>
        <taxon>Mycobacteriaceae</taxon>
        <taxon>Mycobacterium</taxon>
    </lineage>
</organism>
<feature type="region of interest" description="Disordered" evidence="1">
    <location>
        <begin position="680"/>
        <end position="750"/>
    </location>
</feature>
<gene>
    <name evidence="4" type="ORF">F6B93_19425</name>
</gene>
<evidence type="ECO:0000313" key="5">
    <source>
        <dbReference type="Proteomes" id="UP000682202"/>
    </source>
</evidence>
<protein>
    <submittedName>
        <fullName evidence="4">NACHT domain-containing protein</fullName>
    </submittedName>
</protein>
<feature type="transmembrane region" description="Helical" evidence="2">
    <location>
        <begin position="448"/>
        <end position="470"/>
    </location>
</feature>
<proteinExistence type="predicted"/>
<dbReference type="InterPro" id="IPR007111">
    <property type="entry name" value="NACHT_NTPase"/>
</dbReference>
<dbReference type="KEGG" id="mspg:F6B93_19425"/>
<evidence type="ECO:0000259" key="3">
    <source>
        <dbReference type="Pfam" id="PF05729"/>
    </source>
</evidence>
<accession>A0A975PY74</accession>
<evidence type="ECO:0000256" key="1">
    <source>
        <dbReference type="SAM" id="MobiDB-lite"/>
    </source>
</evidence>
<evidence type="ECO:0000313" key="4">
    <source>
        <dbReference type="EMBL" id="QUR68950.1"/>
    </source>
</evidence>
<dbReference type="Pfam" id="PF05729">
    <property type="entry name" value="NACHT"/>
    <property type="match status" value="1"/>
</dbReference>
<evidence type="ECO:0000256" key="2">
    <source>
        <dbReference type="SAM" id="Phobius"/>
    </source>
</evidence>
<dbReference type="RefSeq" id="WP_211696540.1">
    <property type="nucleotide sequence ID" value="NZ_CP046600.1"/>
</dbReference>
<feature type="transmembrane region" description="Helical" evidence="2">
    <location>
        <begin position="401"/>
        <end position="421"/>
    </location>
</feature>
<keyword evidence="5" id="KW-1185">Reference proteome</keyword>
<dbReference type="EMBL" id="CP046600">
    <property type="protein sequence ID" value="QUR68950.1"/>
    <property type="molecule type" value="Genomic_DNA"/>
</dbReference>
<keyword evidence="2" id="KW-0472">Membrane</keyword>
<dbReference type="SUPFAM" id="SSF52540">
    <property type="entry name" value="P-loop containing nucleoside triphosphate hydrolases"/>
    <property type="match status" value="1"/>
</dbReference>